<dbReference type="Pfam" id="PF13525">
    <property type="entry name" value="YfiO"/>
    <property type="match status" value="1"/>
</dbReference>
<feature type="chain" id="PRO_5046305159" evidence="4">
    <location>
        <begin position="24"/>
        <end position="272"/>
    </location>
</feature>
<keyword evidence="2" id="KW-0472">Membrane</keyword>
<protein>
    <submittedName>
        <fullName evidence="6">Lipoprotein</fullName>
    </submittedName>
</protein>
<dbReference type="Proteomes" id="UP000030889">
    <property type="component" value="Unassembled WGS sequence"/>
</dbReference>
<comment type="caution">
    <text evidence="6">The sequence shown here is derived from an EMBL/GenBank/DDBJ whole genome shotgun (WGS) entry which is preliminary data.</text>
</comment>
<evidence type="ECO:0000313" key="7">
    <source>
        <dbReference type="Proteomes" id="UP000030889"/>
    </source>
</evidence>
<evidence type="ECO:0000256" key="2">
    <source>
        <dbReference type="ARBA" id="ARBA00023136"/>
    </source>
</evidence>
<feature type="signal peptide" evidence="4">
    <location>
        <begin position="1"/>
        <end position="23"/>
    </location>
</feature>
<dbReference type="NCBIfam" id="TIGR03302">
    <property type="entry name" value="OM_YfiO"/>
    <property type="match status" value="1"/>
</dbReference>
<dbReference type="RefSeq" id="WP_022062864.1">
    <property type="nucleotide sequence ID" value="NZ_JRGF01000001.1"/>
</dbReference>
<keyword evidence="7" id="KW-1185">Reference proteome</keyword>
<evidence type="ECO:0000259" key="5">
    <source>
        <dbReference type="Pfam" id="PF13525"/>
    </source>
</evidence>
<dbReference type="InterPro" id="IPR011990">
    <property type="entry name" value="TPR-like_helical_dom_sf"/>
</dbReference>
<evidence type="ECO:0000256" key="1">
    <source>
        <dbReference type="ARBA" id="ARBA00022729"/>
    </source>
</evidence>
<reference evidence="6 7" key="1">
    <citation type="submission" date="2014-09" db="EMBL/GenBank/DDBJ databases">
        <title>Alistipes sp. 627, sp. nov., a novel member of the family Rikenellaceae isolated from human faeces.</title>
        <authorList>
            <person name="Shkoporov A.N."/>
            <person name="Chaplin A.V."/>
            <person name="Motuzova O.V."/>
            <person name="Kafarskaia L.I."/>
            <person name="Khokhlova E.V."/>
            <person name="Efimov B.A."/>
        </authorList>
    </citation>
    <scope>NUCLEOTIDE SEQUENCE [LARGE SCALE GENOMIC DNA]</scope>
    <source>
        <strain evidence="6 7">627</strain>
    </source>
</reference>
<dbReference type="SUPFAM" id="SSF48452">
    <property type="entry name" value="TPR-like"/>
    <property type="match status" value="1"/>
</dbReference>
<name>A0ABR4YL91_9BACT</name>
<dbReference type="InterPro" id="IPR039565">
    <property type="entry name" value="BamD-like"/>
</dbReference>
<dbReference type="PROSITE" id="PS51257">
    <property type="entry name" value="PROKAR_LIPOPROTEIN"/>
    <property type="match status" value="1"/>
</dbReference>
<keyword evidence="1 4" id="KW-0732">Signal</keyword>
<feature type="domain" description="Outer membrane lipoprotein BamD-like" evidence="5">
    <location>
        <begin position="31"/>
        <end position="220"/>
    </location>
</feature>
<dbReference type="EMBL" id="JRGF01000001">
    <property type="protein sequence ID" value="KHE43020.1"/>
    <property type="molecule type" value="Genomic_DNA"/>
</dbReference>
<keyword evidence="6" id="KW-0449">Lipoprotein</keyword>
<evidence type="ECO:0000256" key="4">
    <source>
        <dbReference type="SAM" id="SignalP"/>
    </source>
</evidence>
<evidence type="ECO:0000313" key="6">
    <source>
        <dbReference type="EMBL" id="KHE43020.1"/>
    </source>
</evidence>
<proteinExistence type="predicted"/>
<dbReference type="InterPro" id="IPR017689">
    <property type="entry name" value="BamD"/>
</dbReference>
<accession>A0ABR4YL91</accession>
<gene>
    <name evidence="6" type="ORF">LG35_00745</name>
</gene>
<sequence length="272" mass="32130">MTKPVLKITVCSAVLLLAAGCSGYNKLLKSNDREQMYKAALDYFEKGKFDKTLQLFEEIAPYYQGTVREDTILFYTADAHFRSRDYQLSSMEFDDFRRRFGRSPFVEEAEYKYAMGFYYMSPPANRDQTSTYMAITSINEYLQRYPNSLKKQLCLIRLDELQQTLYDKSFINARTYYKIGRYKSAVVALRNALREYPETPHREEILYLTVKSCYELAANSVHALQTDRYLDMLDAYYTFISEFPESGYRRELDRLQKTAREYLDKHQSEATE</sequence>
<dbReference type="Gene3D" id="1.25.40.10">
    <property type="entry name" value="Tetratricopeptide repeat domain"/>
    <property type="match status" value="1"/>
</dbReference>
<keyword evidence="3" id="KW-0998">Cell outer membrane</keyword>
<organism evidence="6 7">
    <name type="scientific">Alistipes inops</name>
    <dbReference type="NCBI Taxonomy" id="1501391"/>
    <lineage>
        <taxon>Bacteria</taxon>
        <taxon>Pseudomonadati</taxon>
        <taxon>Bacteroidota</taxon>
        <taxon>Bacteroidia</taxon>
        <taxon>Bacteroidales</taxon>
        <taxon>Rikenellaceae</taxon>
        <taxon>Alistipes</taxon>
    </lineage>
</organism>
<evidence type="ECO:0000256" key="3">
    <source>
        <dbReference type="ARBA" id="ARBA00023237"/>
    </source>
</evidence>